<protein>
    <submittedName>
        <fullName evidence="3">Uncharacterized protein</fullName>
    </submittedName>
</protein>
<feature type="region of interest" description="Disordered" evidence="1">
    <location>
        <begin position="40"/>
        <end position="70"/>
    </location>
</feature>
<evidence type="ECO:0000313" key="5">
    <source>
        <dbReference type="Proteomes" id="UP000256343"/>
    </source>
</evidence>
<reference evidence="3 4" key="1">
    <citation type="submission" date="2017-08" db="EMBL/GenBank/DDBJ databases">
        <authorList>
            <person name="de Groot N.N."/>
        </authorList>
    </citation>
    <scope>NUCLEOTIDE SEQUENCE [LARGE SCALE GENOMIC DNA]</scope>
    <source>
        <strain evidence="3 4">JA575</strain>
    </source>
</reference>
<name>A0A336JML1_9BRAD</name>
<dbReference type="EMBL" id="UFQQ01000009">
    <property type="protein sequence ID" value="SSW90947.1"/>
    <property type="molecule type" value="Genomic_DNA"/>
</dbReference>
<organism evidence="3 4">
    <name type="scientific">Rhodopseudomonas pentothenatexigens</name>
    <dbReference type="NCBI Taxonomy" id="999699"/>
    <lineage>
        <taxon>Bacteria</taxon>
        <taxon>Pseudomonadati</taxon>
        <taxon>Pseudomonadota</taxon>
        <taxon>Alphaproteobacteria</taxon>
        <taxon>Hyphomicrobiales</taxon>
        <taxon>Nitrobacteraceae</taxon>
        <taxon>Rhodopseudomonas</taxon>
    </lineage>
</organism>
<sequence>MPCESLPTAAANLSPLLAGRGRLALASRVRGQALRLSHPLCPLIGSSPSPHPSPRKSGARERAVHAEIQA</sequence>
<evidence type="ECO:0000313" key="4">
    <source>
        <dbReference type="Proteomes" id="UP000252631"/>
    </source>
</evidence>
<keyword evidence="5" id="KW-1185">Reference proteome</keyword>
<accession>A0A336JML1</accession>
<feature type="compositionally biased region" description="Basic and acidic residues" evidence="1">
    <location>
        <begin position="58"/>
        <end position="70"/>
    </location>
</feature>
<reference evidence="2 5" key="2">
    <citation type="submission" date="2018-07" db="EMBL/GenBank/DDBJ databases">
        <title>Genomic Encyclopedia of Archaeal and Bacterial Type Strains, Phase II (KMG-II): from individual species to whole genera.</title>
        <authorList>
            <person name="Goeker M."/>
        </authorList>
    </citation>
    <scope>NUCLEOTIDE SEQUENCE [LARGE SCALE GENOMIC DNA]</scope>
    <source>
        <strain evidence="2 5">JA575</strain>
    </source>
</reference>
<evidence type="ECO:0000313" key="3">
    <source>
        <dbReference type="EMBL" id="SSW90947.1"/>
    </source>
</evidence>
<evidence type="ECO:0000256" key="1">
    <source>
        <dbReference type="SAM" id="MobiDB-lite"/>
    </source>
</evidence>
<dbReference type="EMBL" id="QRDT01000009">
    <property type="protein sequence ID" value="RED35257.1"/>
    <property type="molecule type" value="Genomic_DNA"/>
</dbReference>
<dbReference type="Proteomes" id="UP000256343">
    <property type="component" value="Unassembled WGS sequence"/>
</dbReference>
<gene>
    <name evidence="2" type="ORF">BJ125_109101</name>
    <name evidence="3" type="ORF">SAMN05892882_109101</name>
</gene>
<dbReference type="Proteomes" id="UP000252631">
    <property type="component" value="Unassembled WGS sequence"/>
</dbReference>
<dbReference type="AlphaFoldDB" id="A0A336JML1"/>
<proteinExistence type="predicted"/>
<evidence type="ECO:0000313" key="2">
    <source>
        <dbReference type="EMBL" id="RED35257.1"/>
    </source>
</evidence>